<reference evidence="1" key="1">
    <citation type="submission" date="2019-01" db="EMBL/GenBank/DDBJ databases">
        <title>Draft genome sequences of three monokaryotic isolates of the white-rot basidiomycete fungus Dichomitus squalens.</title>
        <authorList>
            <consortium name="DOE Joint Genome Institute"/>
            <person name="Lopez S.C."/>
            <person name="Andreopoulos B."/>
            <person name="Pangilinan J."/>
            <person name="Lipzen A."/>
            <person name="Riley R."/>
            <person name="Ahrendt S."/>
            <person name="Ng V."/>
            <person name="Barry K."/>
            <person name="Daum C."/>
            <person name="Grigoriev I.V."/>
            <person name="Hilden K.S."/>
            <person name="Makela M.R."/>
            <person name="de Vries R.P."/>
        </authorList>
    </citation>
    <scope>NUCLEOTIDE SEQUENCE [LARGE SCALE GENOMIC DNA]</scope>
    <source>
        <strain evidence="1">OM18370.1</strain>
    </source>
</reference>
<accession>A0A4Q9MAK9</accession>
<protein>
    <submittedName>
        <fullName evidence="1">Uncharacterized protein</fullName>
    </submittedName>
</protein>
<gene>
    <name evidence="1" type="ORF">BD311DRAFT_766940</name>
</gene>
<dbReference type="Proteomes" id="UP000292957">
    <property type="component" value="Unassembled WGS sequence"/>
</dbReference>
<dbReference type="AlphaFoldDB" id="A0A4Q9MAK9"/>
<evidence type="ECO:0000313" key="1">
    <source>
        <dbReference type="EMBL" id="TBU24254.1"/>
    </source>
</evidence>
<organism evidence="1">
    <name type="scientific">Dichomitus squalens</name>
    <dbReference type="NCBI Taxonomy" id="114155"/>
    <lineage>
        <taxon>Eukaryota</taxon>
        <taxon>Fungi</taxon>
        <taxon>Dikarya</taxon>
        <taxon>Basidiomycota</taxon>
        <taxon>Agaricomycotina</taxon>
        <taxon>Agaricomycetes</taxon>
        <taxon>Polyporales</taxon>
        <taxon>Polyporaceae</taxon>
        <taxon>Dichomitus</taxon>
    </lineage>
</organism>
<dbReference type="EMBL" id="ML143484">
    <property type="protein sequence ID" value="TBU24254.1"/>
    <property type="molecule type" value="Genomic_DNA"/>
</dbReference>
<sequence>MDGRRRTTTRGTLDDTVVLAHLVLRLSITTAASIVQILFRAFMTANAVSWLGGRPQPTGCLRLQYGCGGSQPY</sequence>
<name>A0A4Q9MAK9_9APHY</name>
<proteinExistence type="predicted"/>